<dbReference type="SUPFAM" id="SSF57783">
    <property type="entry name" value="Zinc beta-ribbon"/>
    <property type="match status" value="1"/>
</dbReference>
<dbReference type="Pfam" id="PF01807">
    <property type="entry name" value="Zn_ribbon_DnaG"/>
    <property type="match status" value="1"/>
</dbReference>
<dbReference type="Pfam" id="PF13155">
    <property type="entry name" value="Toprim_2"/>
    <property type="match status" value="1"/>
</dbReference>
<proteinExistence type="inferred from homology"/>
<dbReference type="GO" id="GO:0003677">
    <property type="term" value="F:DNA binding"/>
    <property type="evidence" value="ECO:0007669"/>
    <property type="project" value="UniProtKB-KW"/>
</dbReference>
<dbReference type="SMART" id="SM00400">
    <property type="entry name" value="ZnF_CHCC"/>
    <property type="match status" value="1"/>
</dbReference>
<dbReference type="InterPro" id="IPR036977">
    <property type="entry name" value="DNA_primase_Znf_CHC2"/>
</dbReference>
<dbReference type="InterPro" id="IPR013264">
    <property type="entry name" value="DNAG_N"/>
</dbReference>
<comment type="caution">
    <text evidence="5">The sequence shown here is derived from an EMBL/GenBank/DDBJ whole genome shotgun (WGS) entry which is preliminary data.</text>
</comment>
<keyword evidence="1 3" id="KW-0863">Zinc-finger</keyword>
<feature type="zinc finger region" description="CHC2-type" evidence="1 3">
    <location>
        <begin position="38"/>
        <end position="62"/>
    </location>
</feature>
<dbReference type="PANTHER" id="PTHR30313">
    <property type="entry name" value="DNA PRIMASE"/>
    <property type="match status" value="1"/>
</dbReference>
<comment type="cofactor">
    <cofactor evidence="1 2 3">
        <name>Zn(2+)</name>
        <dbReference type="ChEBI" id="CHEBI:29105"/>
    </cofactor>
    <text evidence="1 2 3">Binds 1 zinc ion per monomer.</text>
</comment>
<dbReference type="GO" id="GO:0006269">
    <property type="term" value="P:DNA replication, synthesis of primer"/>
    <property type="evidence" value="ECO:0007669"/>
    <property type="project" value="UniProtKB-UniRule"/>
</dbReference>
<accession>A0A328KJF1</accession>
<dbReference type="EC" id="2.7.7.101" evidence="1"/>
<dbReference type="InterPro" id="IPR037068">
    <property type="entry name" value="DNA_primase_core_N_sf"/>
</dbReference>
<dbReference type="InterPro" id="IPR016136">
    <property type="entry name" value="DNA_helicase_N/primase_C"/>
</dbReference>
<evidence type="ECO:0000256" key="1">
    <source>
        <dbReference type="HAMAP-Rule" id="MF_00974"/>
    </source>
</evidence>
<sequence length="628" mass="72721">MRLSDELIDRIRNQANIKEVVGQYVDLQKSGRNHFAHCPFHEDNTPSLSVSEQKQIYKCFSCKRGGNVFGFIQEIENISFVESVFKVAEMANVPINDQLKHQVLNQGTTQDSLTYKLTAIHEKVAEFYHHLLMSGQGGSDAYDYLTQERGMSRELLEEFHIGYSPKQRDYTQIMLEGNDELELSDDLLAQSGLFSERHHPDDTFKDRFANRIMFPIRNHSGHTIGFSGRVFQDSPAAQNRAKYLNSPETKLFNKRKILFNYDKAKSTIRQTKEVVLFEGFMDVISAWEAGIKNGVASMGTALTAEHLQVISQLADTIVIAYDGDEAGRESTKRLIDFITQKSELTIEVASFPNGLDPDEFIHDRGSEAFVNFIQNGRDSYFAFLMTYWRQDYNLNNESERVKYVQQMATELAKLDSPIERDVYIKELAEEFNIAYESIDRQVQSSTVQQHQKRIRDLEQQRNFPTPEPPASYQSYAQTPPKTQVERAEENLLNRLFYHDHAWLLLNELTDDFSFAHAHYQRLFILYEDFRADEKPLESFVDYLSDSRLKNIVSDIMWQELSEEPTKQEMADYIHMIQEVYPLQQKIKDKQEALKMAQKQGDANKELSLTIEMINLNRTLKNLNYSGGN</sequence>
<evidence type="ECO:0000313" key="6">
    <source>
        <dbReference type="Proteomes" id="UP000249099"/>
    </source>
</evidence>
<keyword evidence="1 2" id="KW-0639">Primosome</keyword>
<keyword evidence="1 2" id="KW-0240">DNA-directed RNA polymerase</keyword>
<dbReference type="PANTHER" id="PTHR30313:SF2">
    <property type="entry name" value="DNA PRIMASE"/>
    <property type="match status" value="1"/>
</dbReference>
<gene>
    <name evidence="1" type="primary">dnaG</name>
    <name evidence="5" type="ORF">B8A44_06455</name>
</gene>
<keyword evidence="1 2" id="KW-0804">Transcription</keyword>
<dbReference type="InterPro" id="IPR006171">
    <property type="entry name" value="TOPRIM_dom"/>
</dbReference>
<dbReference type="AlphaFoldDB" id="A0A328KJF1"/>
<dbReference type="NCBIfam" id="TIGR01391">
    <property type="entry name" value="dnaG"/>
    <property type="match status" value="1"/>
</dbReference>
<comment type="domain">
    <text evidence="1">Contains an N-terminal zinc-binding domain, a central core domain that contains the primase activity, and a C-terminal DnaB-binding domain.</text>
</comment>
<dbReference type="SUPFAM" id="SSF56731">
    <property type="entry name" value="DNA primase core"/>
    <property type="match status" value="1"/>
</dbReference>
<reference evidence="5 6" key="1">
    <citation type="submission" date="2017-03" db="EMBL/GenBank/DDBJ databases">
        <title>wgs assembly of Dolosigranulum pigrum KPL CDC strains.</title>
        <authorList>
            <person name="Brugger S.D."/>
            <person name="Pettigrew M."/>
            <person name="Kong Y."/>
            <person name="Lemon K.P."/>
        </authorList>
    </citation>
    <scope>NUCLEOTIDE SEQUENCE [LARGE SCALE GENOMIC DNA]</scope>
    <source>
        <strain evidence="5 6">KPL1931_CDC4294-98</strain>
    </source>
</reference>
<feature type="region of interest" description="Disordered" evidence="4">
    <location>
        <begin position="444"/>
        <end position="479"/>
    </location>
</feature>
<dbReference type="InterPro" id="IPR030846">
    <property type="entry name" value="DnaG_bac"/>
</dbReference>
<dbReference type="PROSITE" id="PS50880">
    <property type="entry name" value="TOPRIM"/>
    <property type="match status" value="1"/>
</dbReference>
<dbReference type="InterPro" id="IPR034151">
    <property type="entry name" value="TOPRIM_DnaG_bac"/>
</dbReference>
<keyword evidence="1 2" id="KW-0808">Transferase</keyword>
<dbReference type="HAMAP" id="MF_00974">
    <property type="entry name" value="DNA_primase_DnaG"/>
    <property type="match status" value="1"/>
</dbReference>
<evidence type="ECO:0000256" key="4">
    <source>
        <dbReference type="SAM" id="MobiDB-lite"/>
    </source>
</evidence>
<dbReference type="CDD" id="cd03364">
    <property type="entry name" value="TOPRIM_DnaG_primases"/>
    <property type="match status" value="1"/>
</dbReference>
<comment type="catalytic activity">
    <reaction evidence="1">
        <text>ssDNA + n NTP = ssDNA/pppN(pN)n-1 hybrid + (n-1) diphosphate.</text>
        <dbReference type="EC" id="2.7.7.101"/>
    </reaction>
</comment>
<dbReference type="InterPro" id="IPR002694">
    <property type="entry name" value="Znf_CHC2"/>
</dbReference>
<dbReference type="InterPro" id="IPR050219">
    <property type="entry name" value="DnaG_primase"/>
</dbReference>
<comment type="similarity">
    <text evidence="1 2">Belongs to the DnaG primase family.</text>
</comment>
<keyword evidence="1 2" id="KW-0235">DNA replication</keyword>
<dbReference type="GO" id="GO:0005737">
    <property type="term" value="C:cytoplasm"/>
    <property type="evidence" value="ECO:0007669"/>
    <property type="project" value="TreeGrafter"/>
</dbReference>
<dbReference type="SMART" id="SM00493">
    <property type="entry name" value="TOPRIM"/>
    <property type="match status" value="1"/>
</dbReference>
<dbReference type="Gene3D" id="3.40.1360.10">
    <property type="match status" value="1"/>
</dbReference>
<keyword evidence="1 2" id="KW-0548">Nucleotidyltransferase</keyword>
<evidence type="ECO:0000313" key="5">
    <source>
        <dbReference type="EMBL" id="RAN63118.1"/>
    </source>
</evidence>
<dbReference type="Gene3D" id="3.90.580.10">
    <property type="entry name" value="Zinc finger, CHC2-type domain"/>
    <property type="match status" value="1"/>
</dbReference>
<dbReference type="FunFam" id="3.90.580.10:FF:000001">
    <property type="entry name" value="DNA primase"/>
    <property type="match status" value="1"/>
</dbReference>
<dbReference type="Gene3D" id="3.90.980.10">
    <property type="entry name" value="DNA primase, catalytic core, N-terminal domain"/>
    <property type="match status" value="1"/>
</dbReference>
<dbReference type="GO" id="GO:1990077">
    <property type="term" value="C:primosome complex"/>
    <property type="evidence" value="ECO:0007669"/>
    <property type="project" value="UniProtKB-KW"/>
</dbReference>
<keyword evidence="1 2" id="KW-0862">Zinc</keyword>
<keyword evidence="1 2" id="KW-0479">Metal-binding</keyword>
<dbReference type="GO" id="GO:0003899">
    <property type="term" value="F:DNA-directed RNA polymerase activity"/>
    <property type="evidence" value="ECO:0007669"/>
    <property type="project" value="UniProtKB-UniRule"/>
</dbReference>
<dbReference type="InterPro" id="IPR006295">
    <property type="entry name" value="DNA_primase_DnaG"/>
</dbReference>
<name>A0A328KJF1_9LACT</name>
<comment type="function">
    <text evidence="1 2">RNA polymerase that catalyzes the synthesis of short RNA molecules used as primers for DNA polymerase during DNA replication.</text>
</comment>
<dbReference type="EMBL" id="NAQV01000018">
    <property type="protein sequence ID" value="RAN63118.1"/>
    <property type="molecule type" value="Genomic_DNA"/>
</dbReference>
<organism evidence="5 6">
    <name type="scientific">Dolosigranulum pigrum</name>
    <dbReference type="NCBI Taxonomy" id="29394"/>
    <lineage>
        <taxon>Bacteria</taxon>
        <taxon>Bacillati</taxon>
        <taxon>Bacillota</taxon>
        <taxon>Bacilli</taxon>
        <taxon>Lactobacillales</taxon>
        <taxon>Carnobacteriaceae</taxon>
        <taxon>Dolosigranulum</taxon>
    </lineage>
</organism>
<evidence type="ECO:0000256" key="3">
    <source>
        <dbReference type="PIRSR" id="PIRSR002811-1"/>
    </source>
</evidence>
<evidence type="ECO:0000256" key="2">
    <source>
        <dbReference type="PIRNR" id="PIRNR002811"/>
    </source>
</evidence>
<protein>
    <recommendedName>
        <fullName evidence="1 2">DNA primase</fullName>
        <ecNumber evidence="1">2.7.7.101</ecNumber>
    </recommendedName>
</protein>
<dbReference type="InterPro" id="IPR019475">
    <property type="entry name" value="DNA_primase_DnaB-bd"/>
</dbReference>
<dbReference type="GO" id="GO:0000428">
    <property type="term" value="C:DNA-directed RNA polymerase complex"/>
    <property type="evidence" value="ECO:0007669"/>
    <property type="project" value="UniProtKB-KW"/>
</dbReference>
<keyword evidence="1" id="KW-0238">DNA-binding</keyword>
<dbReference type="RefSeq" id="WP_112779275.1">
    <property type="nucleotide sequence ID" value="NZ_CP040408.1"/>
</dbReference>
<dbReference type="Gene3D" id="1.10.860.10">
    <property type="entry name" value="DNAb Helicase, Chain A"/>
    <property type="match status" value="1"/>
</dbReference>
<dbReference type="Pfam" id="PF10410">
    <property type="entry name" value="DnaB_bind"/>
    <property type="match status" value="1"/>
</dbReference>
<comment type="subunit">
    <text evidence="1">Monomer. Interacts with DnaB.</text>
</comment>
<dbReference type="Proteomes" id="UP000249099">
    <property type="component" value="Unassembled WGS sequence"/>
</dbReference>
<dbReference type="Pfam" id="PF08275">
    <property type="entry name" value="DNAG_N"/>
    <property type="match status" value="1"/>
</dbReference>
<dbReference type="GO" id="GO:0008270">
    <property type="term" value="F:zinc ion binding"/>
    <property type="evidence" value="ECO:0007669"/>
    <property type="project" value="UniProtKB-UniRule"/>
</dbReference>
<dbReference type="PIRSF" id="PIRSF002811">
    <property type="entry name" value="DnaG"/>
    <property type="match status" value="1"/>
</dbReference>